<dbReference type="Proteomes" id="UP000821845">
    <property type="component" value="Chromosome 10"/>
</dbReference>
<dbReference type="EMBL" id="CM023490">
    <property type="protein sequence ID" value="KAH6942398.1"/>
    <property type="molecule type" value="Genomic_DNA"/>
</dbReference>
<keyword evidence="2" id="KW-1185">Reference proteome</keyword>
<evidence type="ECO:0000313" key="2">
    <source>
        <dbReference type="Proteomes" id="UP000821845"/>
    </source>
</evidence>
<name>A0ACB7T626_HYAAI</name>
<proteinExistence type="predicted"/>
<protein>
    <submittedName>
        <fullName evidence="1">Uncharacterized protein</fullName>
    </submittedName>
</protein>
<accession>A0ACB7T626</accession>
<evidence type="ECO:0000313" key="1">
    <source>
        <dbReference type="EMBL" id="KAH6942398.1"/>
    </source>
</evidence>
<organism evidence="1 2">
    <name type="scientific">Hyalomma asiaticum</name>
    <name type="common">Tick</name>
    <dbReference type="NCBI Taxonomy" id="266040"/>
    <lineage>
        <taxon>Eukaryota</taxon>
        <taxon>Metazoa</taxon>
        <taxon>Ecdysozoa</taxon>
        <taxon>Arthropoda</taxon>
        <taxon>Chelicerata</taxon>
        <taxon>Arachnida</taxon>
        <taxon>Acari</taxon>
        <taxon>Parasitiformes</taxon>
        <taxon>Ixodida</taxon>
        <taxon>Ixodoidea</taxon>
        <taxon>Ixodidae</taxon>
        <taxon>Hyalomminae</taxon>
        <taxon>Hyalomma</taxon>
    </lineage>
</organism>
<reference evidence="1" key="1">
    <citation type="submission" date="2020-05" db="EMBL/GenBank/DDBJ databases">
        <title>Large-scale comparative analyses of tick genomes elucidate their genetic diversity and vector capacities.</title>
        <authorList>
            <person name="Jia N."/>
            <person name="Wang J."/>
            <person name="Shi W."/>
            <person name="Du L."/>
            <person name="Sun Y."/>
            <person name="Zhan W."/>
            <person name="Jiang J."/>
            <person name="Wang Q."/>
            <person name="Zhang B."/>
            <person name="Ji P."/>
            <person name="Sakyi L.B."/>
            <person name="Cui X."/>
            <person name="Yuan T."/>
            <person name="Jiang B."/>
            <person name="Yang W."/>
            <person name="Lam T.T.-Y."/>
            <person name="Chang Q."/>
            <person name="Ding S."/>
            <person name="Wang X."/>
            <person name="Zhu J."/>
            <person name="Ruan X."/>
            <person name="Zhao L."/>
            <person name="Wei J."/>
            <person name="Que T."/>
            <person name="Du C."/>
            <person name="Cheng J."/>
            <person name="Dai P."/>
            <person name="Han X."/>
            <person name="Huang E."/>
            <person name="Gao Y."/>
            <person name="Liu J."/>
            <person name="Shao H."/>
            <person name="Ye R."/>
            <person name="Li L."/>
            <person name="Wei W."/>
            <person name="Wang X."/>
            <person name="Wang C."/>
            <person name="Yang T."/>
            <person name="Huo Q."/>
            <person name="Li W."/>
            <person name="Guo W."/>
            <person name="Chen H."/>
            <person name="Zhou L."/>
            <person name="Ni X."/>
            <person name="Tian J."/>
            <person name="Zhou Y."/>
            <person name="Sheng Y."/>
            <person name="Liu T."/>
            <person name="Pan Y."/>
            <person name="Xia L."/>
            <person name="Li J."/>
            <person name="Zhao F."/>
            <person name="Cao W."/>
        </authorList>
    </citation>
    <scope>NUCLEOTIDE SEQUENCE</scope>
    <source>
        <strain evidence="1">Hyas-2018</strain>
    </source>
</reference>
<comment type="caution">
    <text evidence="1">The sequence shown here is derived from an EMBL/GenBank/DDBJ whole genome shotgun (WGS) entry which is preliminary data.</text>
</comment>
<sequence length="201" mass="22748">MNPQRCPLRDVPDPMSRTPKPKTTKYPKGTYLPGQTTQVLQTWKTLVEVLATEKRIFDADCLCMDSEHYQDFGLRNFVRTMSCSKLGSFGSVLIMFELDVEDDTVLLRLTRYGDGIAALPFGIPSRLDVLYASGECIVLEVPRKKGEPPMCSMWGPRNESGVDEELCYKIFFSDCKGTWSPSYQVQEDRCSLHRNLASGKD</sequence>
<gene>
    <name evidence="1" type="ORF">HPB50_004355</name>
</gene>